<evidence type="ECO:0000313" key="1">
    <source>
        <dbReference type="EMBL" id="BAG41708.1"/>
    </source>
</evidence>
<evidence type="ECO:0000313" key="2">
    <source>
        <dbReference type="Proteomes" id="UP000001034"/>
    </source>
</evidence>
<dbReference type="RefSeq" id="YP_001950138.1">
    <property type="nucleotide sequence ID" value="NC_010811.2"/>
</dbReference>
<sequence>MNSTRPTCGRTPTPLMYSYQQPTGLTRQRLGAGDETRTRDILLGRQELYQLSYARRN</sequence>
<dbReference type="GeneID" id="6369870"/>
<protein>
    <submittedName>
        <fullName evidence="1">Uncharacterized protein</fullName>
    </submittedName>
</protein>
<dbReference type="EMBL" id="AB366653">
    <property type="protein sequence ID" value="BAG41708.1"/>
    <property type="molecule type" value="Genomic_DNA"/>
</dbReference>
<dbReference type="AntiFam" id="ANF00012">
    <property type="entry name" value="tRNA translation"/>
</dbReference>
<accession>B2ZY73</accession>
<keyword evidence="2" id="KW-1185">Reference proteome</keyword>
<reference evidence="1 2" key="1">
    <citation type="journal article" date="2010" name="Virology">
        <title>A jumbo phage infecting the phytopathogen Ralstonia solanacearum defines a new lineage of the Myoviridae family.</title>
        <authorList>
            <person name="Yamada T."/>
            <person name="Satoh S."/>
            <person name="Ishikawa H."/>
            <person name="Fujiwara A."/>
            <person name="Kawasaki T."/>
            <person name="Fujie M."/>
            <person name="Ogata H."/>
        </authorList>
    </citation>
    <scope>NUCLEOTIDE SEQUENCE [LARGE SCALE GENOMIC DNA]</scope>
</reference>
<dbReference type="Proteomes" id="UP000001034">
    <property type="component" value="Segment"/>
</dbReference>
<name>B2ZY73_9CAUD</name>
<proteinExistence type="predicted"/>
<organism evidence="1 2">
    <name type="scientific">Ralstonia phage phiRSL1</name>
    <dbReference type="NCBI Taxonomy" id="1980924"/>
    <lineage>
        <taxon>Viruses</taxon>
        <taxon>Duplodnaviria</taxon>
        <taxon>Heunggongvirae</taxon>
        <taxon>Uroviricota</taxon>
        <taxon>Caudoviricetes</taxon>
        <taxon>Mieseafarmvirus</taxon>
        <taxon>Mieseafarmvirus RSL1</taxon>
    </lineage>
</organism>
<dbReference type="KEGG" id="vg:6369870"/>